<dbReference type="CDD" id="cd05568">
    <property type="entry name" value="PTS_IIB_bgl_like"/>
    <property type="match status" value="1"/>
</dbReference>
<dbReference type="PROSITE" id="PS51094">
    <property type="entry name" value="PTS_EIIA_TYPE_2"/>
    <property type="match status" value="1"/>
</dbReference>
<reference evidence="14" key="1">
    <citation type="journal article" date="2014" name="Int. J. Syst. Evol. Microbiol.">
        <title>Complete genome sequence of Corynebacterium casei LMG S-19264T (=DSM 44701T), isolated from a smear-ripened cheese.</title>
        <authorList>
            <consortium name="US DOE Joint Genome Institute (JGI-PGF)"/>
            <person name="Walter F."/>
            <person name="Albersmeier A."/>
            <person name="Kalinowski J."/>
            <person name="Ruckert C."/>
        </authorList>
    </citation>
    <scope>NUCLEOTIDE SEQUENCE</scope>
    <source>
        <strain evidence="14">CGMCC 1.12408</strain>
    </source>
</reference>
<dbReference type="InterPro" id="IPR036634">
    <property type="entry name" value="PRD_sf"/>
</dbReference>
<evidence type="ECO:0000256" key="7">
    <source>
        <dbReference type="ARBA" id="ARBA00022777"/>
    </source>
</evidence>
<dbReference type="Proteomes" id="UP000613512">
    <property type="component" value="Unassembled WGS sequence"/>
</dbReference>
<comment type="function">
    <text evidence="8">The phosphoenolpyruvate-dependent sugar phosphotransferase system (sugar PTS), a major carbohydrate active transport system, catalyzes the phosphorylation of incoming sugar substrates concomitantly with their translocation across the cell membrane. The enzyme II UlaABC PTS system is involved in ascorbate transport.</text>
</comment>
<organism evidence="14 15">
    <name type="scientific">Ornithinibacillus halotolerans</name>
    <dbReference type="NCBI Taxonomy" id="1274357"/>
    <lineage>
        <taxon>Bacteria</taxon>
        <taxon>Bacillati</taxon>
        <taxon>Bacillota</taxon>
        <taxon>Bacilli</taxon>
        <taxon>Bacillales</taxon>
        <taxon>Bacillaceae</taxon>
        <taxon>Ornithinibacillus</taxon>
    </lineage>
</organism>
<dbReference type="PANTHER" id="PTHR36203">
    <property type="entry name" value="ASCORBATE-SPECIFIC PTS SYSTEM EIIA COMPONENT"/>
    <property type="match status" value="1"/>
</dbReference>
<dbReference type="CDD" id="cd00211">
    <property type="entry name" value="PTS_IIA_fru"/>
    <property type="match status" value="1"/>
</dbReference>
<dbReference type="InterPro" id="IPR002178">
    <property type="entry name" value="PTS_EIIA_type-2_dom"/>
</dbReference>
<dbReference type="InterPro" id="IPR036095">
    <property type="entry name" value="PTS_EIIB-like_sf"/>
</dbReference>
<dbReference type="EMBL" id="BMEY01000033">
    <property type="protein sequence ID" value="GGA92475.1"/>
    <property type="molecule type" value="Genomic_DNA"/>
</dbReference>
<dbReference type="GO" id="GO:0005737">
    <property type="term" value="C:cytoplasm"/>
    <property type="evidence" value="ECO:0007669"/>
    <property type="project" value="UniProtKB-SubCell"/>
</dbReference>
<keyword evidence="2" id="KW-0813">Transport</keyword>
<dbReference type="Pfam" id="PF00359">
    <property type="entry name" value="PTS_EIIA_2"/>
    <property type="match status" value="1"/>
</dbReference>
<evidence type="ECO:0000313" key="15">
    <source>
        <dbReference type="Proteomes" id="UP000613512"/>
    </source>
</evidence>
<dbReference type="RefSeq" id="WP_188386320.1">
    <property type="nucleotide sequence ID" value="NZ_BMEY01000033.1"/>
</dbReference>
<accession>A0A916WE84</accession>
<evidence type="ECO:0000313" key="14">
    <source>
        <dbReference type="EMBL" id="GGA92475.1"/>
    </source>
</evidence>
<dbReference type="Gene3D" id="1.10.1790.10">
    <property type="entry name" value="PRD domain"/>
    <property type="match status" value="1"/>
</dbReference>
<dbReference type="InterPro" id="IPR051351">
    <property type="entry name" value="Ascorbate-PTS_EIIA_comp"/>
</dbReference>
<dbReference type="PROSITE" id="PS51099">
    <property type="entry name" value="PTS_EIIB_TYPE_2"/>
    <property type="match status" value="1"/>
</dbReference>
<evidence type="ECO:0000256" key="5">
    <source>
        <dbReference type="ARBA" id="ARBA00022679"/>
    </source>
</evidence>
<proteinExistence type="predicted"/>
<dbReference type="Pfam" id="PF00874">
    <property type="entry name" value="PRD"/>
    <property type="match status" value="1"/>
</dbReference>
<dbReference type="SUPFAM" id="SSF55804">
    <property type="entry name" value="Phoshotransferase/anion transport protein"/>
    <property type="match status" value="1"/>
</dbReference>
<dbReference type="InterPro" id="IPR003501">
    <property type="entry name" value="PTS_EIIB_2/3"/>
</dbReference>
<dbReference type="GO" id="GO:0009401">
    <property type="term" value="P:phosphoenolpyruvate-dependent sugar phosphotransferase system"/>
    <property type="evidence" value="ECO:0007669"/>
    <property type="project" value="UniProtKB-KW"/>
</dbReference>
<reference evidence="14" key="2">
    <citation type="submission" date="2020-09" db="EMBL/GenBank/DDBJ databases">
        <authorList>
            <person name="Sun Q."/>
            <person name="Zhou Y."/>
        </authorList>
    </citation>
    <scope>NUCLEOTIDE SEQUENCE</scope>
    <source>
        <strain evidence="14">CGMCC 1.12408</strain>
    </source>
</reference>
<evidence type="ECO:0000256" key="2">
    <source>
        <dbReference type="ARBA" id="ARBA00022448"/>
    </source>
</evidence>
<evidence type="ECO:0000256" key="6">
    <source>
        <dbReference type="ARBA" id="ARBA00022683"/>
    </source>
</evidence>
<dbReference type="SUPFAM" id="SSF63520">
    <property type="entry name" value="PTS-regulatory domain, PRD"/>
    <property type="match status" value="1"/>
</dbReference>
<evidence type="ECO:0000259" key="11">
    <source>
        <dbReference type="PROSITE" id="PS51094"/>
    </source>
</evidence>
<keyword evidence="14" id="KW-0762">Sugar transport</keyword>
<dbReference type="InterPro" id="IPR016152">
    <property type="entry name" value="PTrfase/Anion_transptr"/>
</dbReference>
<evidence type="ECO:0000256" key="9">
    <source>
        <dbReference type="ARBA" id="ARBA00041175"/>
    </source>
</evidence>
<keyword evidence="3" id="KW-0963">Cytoplasm</keyword>
<dbReference type="PANTHER" id="PTHR36203:SF1">
    <property type="entry name" value="ASCORBATE-SPECIFIC PTS SYSTEM EIIA COMPONENT"/>
    <property type="match status" value="1"/>
</dbReference>
<evidence type="ECO:0000259" key="13">
    <source>
        <dbReference type="PROSITE" id="PS51372"/>
    </source>
</evidence>
<dbReference type="SUPFAM" id="SSF52794">
    <property type="entry name" value="PTS system IIB component-like"/>
    <property type="match status" value="1"/>
</dbReference>
<dbReference type="GO" id="GO:0006355">
    <property type="term" value="P:regulation of DNA-templated transcription"/>
    <property type="evidence" value="ECO:0007669"/>
    <property type="project" value="InterPro"/>
</dbReference>
<dbReference type="Gene3D" id="3.40.930.10">
    <property type="entry name" value="Mannitol-specific EII, Chain A"/>
    <property type="match status" value="1"/>
</dbReference>
<dbReference type="GO" id="GO:0016301">
    <property type="term" value="F:kinase activity"/>
    <property type="evidence" value="ECO:0007669"/>
    <property type="project" value="UniProtKB-KW"/>
</dbReference>
<keyword evidence="7" id="KW-0418">Kinase</keyword>
<evidence type="ECO:0000256" key="10">
    <source>
        <dbReference type="ARBA" id="ARBA00042072"/>
    </source>
</evidence>
<dbReference type="AlphaFoldDB" id="A0A916WE84"/>
<dbReference type="Pfam" id="PF02302">
    <property type="entry name" value="PTS_IIB"/>
    <property type="match status" value="1"/>
</dbReference>
<evidence type="ECO:0000256" key="1">
    <source>
        <dbReference type="ARBA" id="ARBA00004496"/>
    </source>
</evidence>
<dbReference type="InterPro" id="IPR013011">
    <property type="entry name" value="PTS_EIIB_2"/>
</dbReference>
<dbReference type="InterPro" id="IPR011608">
    <property type="entry name" value="PRD"/>
</dbReference>
<feature type="domain" description="PTS EIIA type-2" evidence="11">
    <location>
        <begin position="534"/>
        <end position="677"/>
    </location>
</feature>
<sequence length="679" mass="77742">MIDQRSYILFKEVTSYKQITKSEVMRKLGLTERQLHYDLDKLNGFLEGHDLPNITVENNLILIPEELRGVNESGILTNIDSNTFIISEQDRVYAIFLYTFIRKEAVSNYHYQLLLGVSKNTALADVKRVKELCKEWNVEWVYSRVNGYHANGTEMDKLRLAAYCSDTLFSQPLGKETLILILKSWGFEKEIVYTKEIVDELLNAYSFKLVKSRKNEMLIRLTFFRVRTAKGELLFKDYEKQIISRQSVFQLGKAIAERLFGNPTDETYYITLQLLACLQEVDAEENPTLAQLADRIIAEFEKVTLLPLENKSFLRKSLYNHLVPAFFRISFGIPLVNPLKERIKEEYRDLFEFVHQALAPLTMWTGRNISEEEIGYFTIHFGGHLNEDKRKRTQTLRALIVCSSGISSSMMLKAQLRQMFPDMEFLSIHSIHELADVSPKRYDMIFSTVEATSLDKPFYVVKPLLSQIEKNYLIQQVADDFPTLNVRNISVDRLMDVIAKYADIHDENGLFSELVNLLYFKNINKGRISPMLSELLTEDMIQFTDADLGWKDAIAEVSSPLLTSGKIEQSYIDAMIKSVEDVGPYIHIGKGIAIPHARPEAGVNEIGMSFLRAKKPVHLLDQEEHAIDIFITIAAIDNEAHLKALSHLTKILADDSKLTQLKAANSAAEIINIIKEGEE</sequence>
<feature type="domain" description="PRD" evidence="13">
    <location>
        <begin position="284"/>
        <end position="391"/>
    </location>
</feature>
<evidence type="ECO:0000256" key="4">
    <source>
        <dbReference type="ARBA" id="ARBA00022553"/>
    </source>
</evidence>
<name>A0A916WE84_9BACI</name>
<protein>
    <recommendedName>
        <fullName evidence="9">Ascorbate-specific PTS system EIIA component</fullName>
    </recommendedName>
    <alternativeName>
        <fullName evidence="10">Ascorbate-specific phosphotransferase enzyme IIA component</fullName>
    </alternativeName>
</protein>
<gene>
    <name evidence="14" type="ORF">GCM10008025_38640</name>
</gene>
<dbReference type="Gene3D" id="3.40.50.2300">
    <property type="match status" value="1"/>
</dbReference>
<feature type="domain" description="PTS EIIB type-2" evidence="12">
    <location>
        <begin position="396"/>
        <end position="485"/>
    </location>
</feature>
<dbReference type="PROSITE" id="PS51372">
    <property type="entry name" value="PRD_2"/>
    <property type="match status" value="1"/>
</dbReference>
<keyword evidence="15" id="KW-1185">Reference proteome</keyword>
<comment type="subcellular location">
    <subcellularLocation>
        <location evidence="1">Cytoplasm</location>
    </subcellularLocation>
</comment>
<evidence type="ECO:0000256" key="8">
    <source>
        <dbReference type="ARBA" id="ARBA00037387"/>
    </source>
</evidence>
<keyword evidence="4" id="KW-0597">Phosphoprotein</keyword>
<evidence type="ECO:0000256" key="3">
    <source>
        <dbReference type="ARBA" id="ARBA00022490"/>
    </source>
</evidence>
<dbReference type="PROSITE" id="PS00372">
    <property type="entry name" value="PTS_EIIA_TYPE_2_HIS"/>
    <property type="match status" value="1"/>
</dbReference>
<comment type="caution">
    <text evidence="14">The sequence shown here is derived from an EMBL/GenBank/DDBJ whole genome shotgun (WGS) entry which is preliminary data.</text>
</comment>
<evidence type="ECO:0000259" key="12">
    <source>
        <dbReference type="PROSITE" id="PS51099"/>
    </source>
</evidence>
<keyword evidence="5" id="KW-0808">Transferase</keyword>
<dbReference type="GO" id="GO:0008982">
    <property type="term" value="F:protein-N(PI)-phosphohistidine-sugar phosphotransferase activity"/>
    <property type="evidence" value="ECO:0007669"/>
    <property type="project" value="InterPro"/>
</dbReference>
<keyword evidence="6" id="KW-0598">Phosphotransferase system</keyword>